<keyword evidence="1" id="KW-0479">Metal-binding</keyword>
<dbReference type="PROSITE" id="PS50966">
    <property type="entry name" value="ZF_SWIM"/>
    <property type="match status" value="1"/>
</dbReference>
<dbReference type="EMBL" id="SBIW01000002">
    <property type="protein sequence ID" value="RWY55398.1"/>
    <property type="molecule type" value="Genomic_DNA"/>
</dbReference>
<keyword evidence="1" id="KW-0863">Zinc-finger</keyword>
<comment type="caution">
    <text evidence="3">The sequence shown here is derived from an EMBL/GenBank/DDBJ whole genome shotgun (WGS) entry which is preliminary data.</text>
</comment>
<dbReference type="AlphaFoldDB" id="A0A444MRZ9"/>
<evidence type="ECO:0000259" key="2">
    <source>
        <dbReference type="PROSITE" id="PS50966"/>
    </source>
</evidence>
<dbReference type="OrthoDB" id="631891at2"/>
<organism evidence="3 4">
    <name type="scientific">Mucilaginibacter gilvus</name>
    <dbReference type="NCBI Taxonomy" id="2305909"/>
    <lineage>
        <taxon>Bacteria</taxon>
        <taxon>Pseudomonadati</taxon>
        <taxon>Bacteroidota</taxon>
        <taxon>Sphingobacteriia</taxon>
        <taxon>Sphingobacteriales</taxon>
        <taxon>Sphingobacteriaceae</taxon>
        <taxon>Mucilaginibacter</taxon>
    </lineage>
</organism>
<keyword evidence="4" id="KW-1185">Reference proteome</keyword>
<proteinExistence type="predicted"/>
<dbReference type="InterPro" id="IPR007527">
    <property type="entry name" value="Znf_SWIM"/>
</dbReference>
<name>A0A444MRZ9_9SPHI</name>
<gene>
    <name evidence="3" type="ORF">EPL05_03220</name>
</gene>
<accession>A0A444MRZ9</accession>
<protein>
    <recommendedName>
        <fullName evidence="2">SWIM-type domain-containing protein</fullName>
    </recommendedName>
</protein>
<feature type="domain" description="SWIM-type" evidence="2">
    <location>
        <begin position="76"/>
        <end position="112"/>
    </location>
</feature>
<dbReference type="GO" id="GO:0008270">
    <property type="term" value="F:zinc ion binding"/>
    <property type="evidence" value="ECO:0007669"/>
    <property type="project" value="UniProtKB-KW"/>
</dbReference>
<sequence>MTGKKIKKEAAIIPADLFFYPIPLTQPGQLLTRDELYRHFEQPKGRKVYMGNQDEFLSFERGIATVKLKLNDGSIYYLYLHVEKKELHIACTCGMPEEKLCFHAFIGLFNLTWLSQTFDCQKLYWPNFYNEETSRKFLNIHVSGQNINVEAKPAYGSFYRSLIGFGKSSFPKLQEQIDNTLSIKAGESFVYAYALCFAPDIYRDRHYPLLIPFHGKTDRSGLKLVAFSNFCLPDKEPNPSGDHPSQQQLNSISKTMYETMRPLFYKNESRDWQVWNEAKATIFKLWQKALPLLVDFPYNQTYLLYWLRYLREKPTKYFMQASRYSLEQPSLSFMLTFHKDRFSLSVDVIVGSQVISVEHKPHFFIHDGQTGNCYMMNSLQDDRLLNWMLDNKNKITVLKEDFAEFNEDLLKGLAEFYPVFFADKPGNRTGYDYDVLKSGLAW</sequence>
<evidence type="ECO:0000313" key="4">
    <source>
        <dbReference type="Proteomes" id="UP000286701"/>
    </source>
</evidence>
<evidence type="ECO:0000256" key="1">
    <source>
        <dbReference type="PROSITE-ProRule" id="PRU00325"/>
    </source>
</evidence>
<dbReference type="RefSeq" id="WP_128532082.1">
    <property type="nucleotide sequence ID" value="NZ_SBIW01000002.1"/>
</dbReference>
<reference evidence="3 4" key="1">
    <citation type="submission" date="2019-01" db="EMBL/GenBank/DDBJ databases">
        <title>Mucilaginibacter antarcticum sp. nov., isolated from antarctic soil.</title>
        <authorList>
            <person name="Yan Y.-Q."/>
            <person name="Du Z.-J."/>
        </authorList>
    </citation>
    <scope>NUCLEOTIDE SEQUENCE [LARGE SCALE GENOMIC DNA]</scope>
    <source>
        <strain evidence="3 4">F01003</strain>
    </source>
</reference>
<dbReference type="Proteomes" id="UP000286701">
    <property type="component" value="Unassembled WGS sequence"/>
</dbReference>
<keyword evidence="1" id="KW-0862">Zinc</keyword>
<evidence type="ECO:0000313" key="3">
    <source>
        <dbReference type="EMBL" id="RWY55398.1"/>
    </source>
</evidence>